<dbReference type="OrthoDB" id="6199360at2"/>
<proteinExistence type="predicted"/>
<dbReference type="eggNOG" id="COG2374">
    <property type="taxonomic scope" value="Bacteria"/>
</dbReference>
<dbReference type="STRING" id="1123501.Wenmar_02942"/>
<comment type="caution">
    <text evidence="2">The sequence shown here is derived from an EMBL/GenBank/DDBJ whole genome shotgun (WGS) entry which is preliminary data.</text>
</comment>
<dbReference type="EMBL" id="AONG01000013">
    <property type="protein sequence ID" value="KIQ68671.1"/>
    <property type="molecule type" value="Genomic_DNA"/>
</dbReference>
<reference evidence="2 3" key="1">
    <citation type="submission" date="2013-01" db="EMBL/GenBank/DDBJ databases">
        <authorList>
            <person name="Fiebig A."/>
            <person name="Goeker M."/>
            <person name="Klenk H.-P.P."/>
        </authorList>
    </citation>
    <scope>NUCLEOTIDE SEQUENCE [LARGE SCALE GENOMIC DNA]</scope>
    <source>
        <strain evidence="2 3">DSM 24838</strain>
    </source>
</reference>
<evidence type="ECO:0000259" key="1">
    <source>
        <dbReference type="Pfam" id="PF03372"/>
    </source>
</evidence>
<evidence type="ECO:0000313" key="3">
    <source>
        <dbReference type="Proteomes" id="UP000035100"/>
    </source>
</evidence>
<dbReference type="Pfam" id="PF03372">
    <property type="entry name" value="Exo_endo_phos"/>
    <property type="match status" value="1"/>
</dbReference>
<dbReference type="InterPro" id="IPR036691">
    <property type="entry name" value="Endo/exonu/phosph_ase_sf"/>
</dbReference>
<name>A0A0D0PB81_9RHOB</name>
<keyword evidence="3" id="KW-1185">Reference proteome</keyword>
<dbReference type="AlphaFoldDB" id="A0A0D0PB81"/>
<evidence type="ECO:0000313" key="2">
    <source>
        <dbReference type="EMBL" id="KIQ68671.1"/>
    </source>
</evidence>
<organism evidence="2 3">
    <name type="scientific">Wenxinia marina DSM 24838</name>
    <dbReference type="NCBI Taxonomy" id="1123501"/>
    <lineage>
        <taxon>Bacteria</taxon>
        <taxon>Pseudomonadati</taxon>
        <taxon>Pseudomonadota</taxon>
        <taxon>Alphaproteobacteria</taxon>
        <taxon>Rhodobacterales</taxon>
        <taxon>Roseobacteraceae</taxon>
        <taxon>Wenxinia</taxon>
    </lineage>
</organism>
<keyword evidence="2" id="KW-0540">Nuclease</keyword>
<feature type="domain" description="Endonuclease/exonuclease/phosphatase" evidence="1">
    <location>
        <begin position="4"/>
        <end position="332"/>
    </location>
</feature>
<accession>A0A0D0PB81</accession>
<gene>
    <name evidence="2" type="ORF">Wenmar_02942</name>
</gene>
<dbReference type="RefSeq" id="WP_018303826.1">
    <property type="nucleotide sequence ID" value="NZ_KB902310.1"/>
</dbReference>
<protein>
    <submittedName>
        <fullName evidence="2">Exonuclease III</fullName>
    </submittedName>
</protein>
<dbReference type="PATRIC" id="fig|1123501.6.peg.3059"/>
<dbReference type="Gene3D" id="3.60.10.10">
    <property type="entry name" value="Endonuclease/exonuclease/phosphatase"/>
    <property type="match status" value="1"/>
</dbReference>
<dbReference type="InterPro" id="IPR005135">
    <property type="entry name" value="Endo/exonuclease/phosphatase"/>
</dbReference>
<keyword evidence="2" id="KW-0378">Hydrolase</keyword>
<dbReference type="GO" id="GO:0004527">
    <property type="term" value="F:exonuclease activity"/>
    <property type="evidence" value="ECO:0007669"/>
    <property type="project" value="UniProtKB-KW"/>
</dbReference>
<sequence>MRLATYNVEWFDHLFDESGRLLADGGRSGREGVTRAEQAEGLAAVFGALDADAILVVEAPDIGRRRDGRAALEGFAAHAGLRARRVLAGFANDTQQELMLLYDPDVLSARHDPRGWPPGRPGAGSPRFDGTLDVDLDIDGRPDAVRWSKPPLEAELTVRASGRVVRLIGVHAKSKAPTGARGRDTVMRLAIENRRKQMAQAVWLRARVEEHLSAGDSLIVAGDFNDGPGLDAYERLFGRSSLEIVAGEGDALRLFDPHAREVRGNPTTAQPASARFALPGGARWLSAMLDYLMVSEDLAALAPVWTIWHPFDHRPCYEDAALRQALLHASDHFPVTLDIAL</sequence>
<dbReference type="Proteomes" id="UP000035100">
    <property type="component" value="Unassembled WGS sequence"/>
</dbReference>
<dbReference type="SUPFAM" id="SSF56219">
    <property type="entry name" value="DNase I-like"/>
    <property type="match status" value="1"/>
</dbReference>
<keyword evidence="2" id="KW-0269">Exonuclease</keyword>